<dbReference type="InterPro" id="IPR034746">
    <property type="entry name" value="POTRA"/>
</dbReference>
<dbReference type="PANTHER" id="PTHR35851">
    <property type="entry name" value="CELL DIVISION PROTEIN FTSQ"/>
    <property type="match status" value="1"/>
</dbReference>
<keyword evidence="6 9" id="KW-1133">Transmembrane helix</keyword>
<evidence type="ECO:0000256" key="6">
    <source>
        <dbReference type="ARBA" id="ARBA00022989"/>
    </source>
</evidence>
<dbReference type="RefSeq" id="WP_106182711.1">
    <property type="nucleotide sequence ID" value="NZ_MUHY01000001.1"/>
</dbReference>
<evidence type="ECO:0000256" key="2">
    <source>
        <dbReference type="ARBA" id="ARBA00022475"/>
    </source>
</evidence>
<dbReference type="HAMAP" id="MF_00911">
    <property type="entry name" value="FtsQ_subfam"/>
    <property type="match status" value="1"/>
</dbReference>
<dbReference type="Proteomes" id="UP000242660">
    <property type="component" value="Unassembled WGS sequence"/>
</dbReference>
<dbReference type="InterPro" id="IPR045335">
    <property type="entry name" value="FtsQ_C_sf"/>
</dbReference>
<protein>
    <recommendedName>
        <fullName evidence="9">Cell division protein FtsQ</fullName>
    </recommendedName>
</protein>
<proteinExistence type="inferred from homology"/>
<comment type="function">
    <text evidence="9">Essential cell division protein. May link together the upstream cell division proteins, which are predominantly cytoplasmic, with the downstream cell division proteins, which are predominantly periplasmic. May control correct divisome assembly.</text>
</comment>
<comment type="subunit">
    <text evidence="9">Part of a complex composed of FtsB, FtsL and FtsQ.</text>
</comment>
<feature type="transmembrane region" description="Helical" evidence="9">
    <location>
        <begin position="12"/>
        <end position="32"/>
    </location>
</feature>
<dbReference type="InterPro" id="IPR005548">
    <property type="entry name" value="Cell_div_FtsQ/DivIB_C"/>
</dbReference>
<comment type="caution">
    <text evidence="11">The sequence shown here is derived from an EMBL/GenBank/DDBJ whole genome shotgun (WGS) entry which is preliminary data.</text>
</comment>
<evidence type="ECO:0000313" key="11">
    <source>
        <dbReference type="EMBL" id="PSB92392.1"/>
    </source>
</evidence>
<keyword evidence="2 9" id="KW-1003">Cell membrane</keyword>
<dbReference type="Gene3D" id="3.40.50.11690">
    <property type="entry name" value="Cell division protein FtsQ/DivIB"/>
    <property type="match status" value="1"/>
</dbReference>
<evidence type="ECO:0000256" key="4">
    <source>
        <dbReference type="ARBA" id="ARBA00022618"/>
    </source>
</evidence>
<evidence type="ECO:0000256" key="8">
    <source>
        <dbReference type="ARBA" id="ARBA00023306"/>
    </source>
</evidence>
<reference evidence="11 12" key="1">
    <citation type="journal article" date="2017" name="Front. Microbiol.">
        <title>Genome of Ca. Pandoraea novymonadis, an Endosymbiotic Bacterium of the Trypanosomatid Novymonas esmeraldas.</title>
        <authorList>
            <person name="Kostygov A.Y."/>
            <person name="Butenko A."/>
            <person name="Nenarokova A."/>
            <person name="Tashyreva D."/>
            <person name="Flegontov P."/>
            <person name="Lukes J."/>
            <person name="Yurchenko V."/>
        </authorList>
    </citation>
    <scope>NUCLEOTIDE SEQUENCE [LARGE SCALE GENOMIC DNA]</scope>
    <source>
        <strain evidence="11 12">E262</strain>
    </source>
</reference>
<comment type="similarity">
    <text evidence="9">Belongs to the FtsQ/DivIB family. FtsQ subfamily.</text>
</comment>
<evidence type="ECO:0000259" key="10">
    <source>
        <dbReference type="PROSITE" id="PS51779"/>
    </source>
</evidence>
<evidence type="ECO:0000313" key="12">
    <source>
        <dbReference type="Proteomes" id="UP000242660"/>
    </source>
</evidence>
<dbReference type="InterPro" id="IPR013685">
    <property type="entry name" value="POTRA_FtsQ_type"/>
</dbReference>
<evidence type="ECO:0000256" key="1">
    <source>
        <dbReference type="ARBA" id="ARBA00004370"/>
    </source>
</evidence>
<accession>A0ABX5FHF2</accession>
<dbReference type="GO" id="GO:0051301">
    <property type="term" value="P:cell division"/>
    <property type="evidence" value="ECO:0007669"/>
    <property type="project" value="UniProtKB-KW"/>
</dbReference>
<name>A0ABX5FHF2_9BURK</name>
<dbReference type="InterPro" id="IPR026579">
    <property type="entry name" value="FtsQ"/>
</dbReference>
<gene>
    <name evidence="9 11" type="primary">ftsQ</name>
    <name evidence="11" type="ORF">BZL35_00634</name>
</gene>
<dbReference type="EMBL" id="MUHY01000001">
    <property type="protein sequence ID" value="PSB92392.1"/>
    <property type="molecule type" value="Genomic_DNA"/>
</dbReference>
<dbReference type="PANTHER" id="PTHR35851:SF1">
    <property type="entry name" value="CELL DIVISION PROTEIN FTSQ"/>
    <property type="match status" value="1"/>
</dbReference>
<keyword evidence="4 9" id="KW-0132">Cell division</keyword>
<comment type="subcellular location">
    <subcellularLocation>
        <location evidence="9">Cell inner membrane</location>
        <topology evidence="9">Single-pass type II membrane protein</topology>
    </subcellularLocation>
    <subcellularLocation>
        <location evidence="1">Membrane</location>
    </subcellularLocation>
    <text evidence="9">Localizes to the division septum.</text>
</comment>
<feature type="domain" description="POTRA" evidence="10">
    <location>
        <begin position="37"/>
        <end position="106"/>
    </location>
</feature>
<dbReference type="Pfam" id="PF08478">
    <property type="entry name" value="POTRA_1"/>
    <property type="match status" value="1"/>
</dbReference>
<evidence type="ECO:0000256" key="5">
    <source>
        <dbReference type="ARBA" id="ARBA00022692"/>
    </source>
</evidence>
<dbReference type="Pfam" id="PF03799">
    <property type="entry name" value="FtsQ_DivIB_C"/>
    <property type="match status" value="1"/>
</dbReference>
<dbReference type="Gene3D" id="3.10.20.310">
    <property type="entry name" value="membrane protein fhac"/>
    <property type="match status" value="1"/>
</dbReference>
<evidence type="ECO:0000256" key="3">
    <source>
        <dbReference type="ARBA" id="ARBA00022519"/>
    </source>
</evidence>
<keyword evidence="7 9" id="KW-0472">Membrane</keyword>
<evidence type="ECO:0000256" key="7">
    <source>
        <dbReference type="ARBA" id="ARBA00023136"/>
    </source>
</evidence>
<keyword evidence="3 9" id="KW-0997">Cell inner membrane</keyword>
<evidence type="ECO:0000256" key="9">
    <source>
        <dbReference type="HAMAP-Rule" id="MF_00911"/>
    </source>
</evidence>
<keyword evidence="8 9" id="KW-0131">Cell cycle</keyword>
<sequence>MWHNIRLLNAFVSTIVVLCVLGTLVAGGRWLIHRPFFTLRMIQVDGDVEHISDFLLRVNAVSHLHGNFFTINIESARAAFERVPWVRSASVRRVWPNRLAVTLEEYKPLATWGDGRLVSLDGELFTANLDEAENDGHLPEFTGPPGSEKDVTERYYDFVKWFAGLNMKPDSVVLSDRYAWSVRLSGGIQLALGRERDSSTLALRCQRFVQAYPEVVQRWGNQIEYADLRYPNGFAVRAAGMRFLTEGELKKLDLQGQLLIRPSVLKRDIQKSGSKE</sequence>
<dbReference type="PROSITE" id="PS51779">
    <property type="entry name" value="POTRA"/>
    <property type="match status" value="1"/>
</dbReference>
<keyword evidence="12" id="KW-1185">Reference proteome</keyword>
<keyword evidence="5 9" id="KW-0812">Transmembrane</keyword>
<organism evidence="11 12">
    <name type="scientific">Candidatus Pandoraea novymonadis</name>
    <dbReference type="NCBI Taxonomy" id="1808959"/>
    <lineage>
        <taxon>Bacteria</taxon>
        <taxon>Pseudomonadati</taxon>
        <taxon>Pseudomonadota</taxon>
        <taxon>Betaproteobacteria</taxon>
        <taxon>Burkholderiales</taxon>
        <taxon>Burkholderiaceae</taxon>
        <taxon>Pandoraea</taxon>
    </lineage>
</organism>